<dbReference type="Pfam" id="PF25004">
    <property type="entry name" value="DUF7782"/>
    <property type="match status" value="1"/>
</dbReference>
<keyword evidence="3 8" id="KW-0808">Transferase</keyword>
<evidence type="ECO:0000313" key="9">
    <source>
        <dbReference type="Proteomes" id="UP000183263"/>
    </source>
</evidence>
<dbReference type="InterPro" id="IPR055487">
    <property type="entry name" value="DUF7059"/>
</dbReference>
<dbReference type="AlphaFoldDB" id="A0A1G8MR20"/>
<evidence type="ECO:0000256" key="3">
    <source>
        <dbReference type="ARBA" id="ARBA00022679"/>
    </source>
</evidence>
<dbReference type="InterPro" id="IPR052190">
    <property type="entry name" value="Euk-Arch_PrmC-MTase"/>
</dbReference>
<dbReference type="GO" id="GO:0035657">
    <property type="term" value="C:eRF1 methyltransferase complex"/>
    <property type="evidence" value="ECO:0007669"/>
    <property type="project" value="TreeGrafter"/>
</dbReference>
<evidence type="ECO:0000256" key="2">
    <source>
        <dbReference type="ARBA" id="ARBA00022603"/>
    </source>
</evidence>
<evidence type="ECO:0000259" key="5">
    <source>
        <dbReference type="Pfam" id="PF05175"/>
    </source>
</evidence>
<protein>
    <submittedName>
        <fullName evidence="8">Methyltransferase small domain-containing protein</fullName>
    </submittedName>
</protein>
<dbReference type="Gene3D" id="3.40.50.150">
    <property type="entry name" value="Vaccinia Virus protein VP39"/>
    <property type="match status" value="1"/>
</dbReference>
<dbReference type="Pfam" id="PF23186">
    <property type="entry name" value="DUF7059"/>
    <property type="match status" value="1"/>
</dbReference>
<dbReference type="GO" id="GO:0008170">
    <property type="term" value="F:N-methyltransferase activity"/>
    <property type="evidence" value="ECO:0007669"/>
    <property type="project" value="UniProtKB-ARBA"/>
</dbReference>
<dbReference type="CDD" id="cd02440">
    <property type="entry name" value="AdoMet_MTases"/>
    <property type="match status" value="1"/>
</dbReference>
<accession>A0A1G8MR20</accession>
<dbReference type="InterPro" id="IPR056684">
    <property type="entry name" value="DUF7782"/>
</dbReference>
<keyword evidence="9" id="KW-1185">Reference proteome</keyword>
<evidence type="ECO:0000256" key="1">
    <source>
        <dbReference type="ARBA" id="ARBA00006149"/>
    </source>
</evidence>
<dbReference type="GO" id="GO:0003676">
    <property type="term" value="F:nucleic acid binding"/>
    <property type="evidence" value="ECO:0007669"/>
    <property type="project" value="InterPro"/>
</dbReference>
<evidence type="ECO:0000259" key="7">
    <source>
        <dbReference type="Pfam" id="PF25004"/>
    </source>
</evidence>
<dbReference type="EMBL" id="FNDN01000010">
    <property type="protein sequence ID" value="SDI70498.1"/>
    <property type="molecule type" value="Genomic_DNA"/>
</dbReference>
<proteinExistence type="inferred from homology"/>
<gene>
    <name evidence="8" type="ORF">SAMN05444695_11045</name>
</gene>
<dbReference type="GO" id="GO:0008276">
    <property type="term" value="F:protein methyltransferase activity"/>
    <property type="evidence" value="ECO:0007669"/>
    <property type="project" value="TreeGrafter"/>
</dbReference>
<dbReference type="PANTHER" id="PTHR45875:SF1">
    <property type="entry name" value="METHYLTRANSFERASE N6AMT1"/>
    <property type="match status" value="1"/>
</dbReference>
<organism evidence="8 9">
    <name type="scientific">Rhodococcus triatomae</name>
    <dbReference type="NCBI Taxonomy" id="300028"/>
    <lineage>
        <taxon>Bacteria</taxon>
        <taxon>Bacillati</taxon>
        <taxon>Actinomycetota</taxon>
        <taxon>Actinomycetes</taxon>
        <taxon>Mycobacteriales</taxon>
        <taxon>Nocardiaceae</taxon>
        <taxon>Rhodococcus</taxon>
    </lineage>
</organism>
<dbReference type="PROSITE" id="PS00092">
    <property type="entry name" value="N6_MTASE"/>
    <property type="match status" value="1"/>
</dbReference>
<dbReference type="InterPro" id="IPR007848">
    <property type="entry name" value="Small_mtfrase_dom"/>
</dbReference>
<feature type="domain" description="DUF7782" evidence="7">
    <location>
        <begin position="387"/>
        <end position="498"/>
    </location>
</feature>
<dbReference type="GO" id="GO:0008757">
    <property type="term" value="F:S-adenosylmethionine-dependent methyltransferase activity"/>
    <property type="evidence" value="ECO:0007669"/>
    <property type="project" value="TreeGrafter"/>
</dbReference>
<dbReference type="Pfam" id="PF05175">
    <property type="entry name" value="MTS"/>
    <property type="match status" value="1"/>
</dbReference>
<dbReference type="Proteomes" id="UP000183263">
    <property type="component" value="Unassembled WGS sequence"/>
</dbReference>
<feature type="domain" description="Methyltransferase small" evidence="5">
    <location>
        <begin position="148"/>
        <end position="274"/>
    </location>
</feature>
<reference evidence="8 9" key="1">
    <citation type="submission" date="2016-10" db="EMBL/GenBank/DDBJ databases">
        <authorList>
            <person name="de Groot N.N."/>
        </authorList>
    </citation>
    <scope>NUCLEOTIDE SEQUENCE [LARGE SCALE GENOMIC DNA]</scope>
    <source>
        <strain evidence="8 9">DSM 44892</strain>
    </source>
</reference>
<dbReference type="InterPro" id="IPR029063">
    <property type="entry name" value="SAM-dependent_MTases_sf"/>
</dbReference>
<comment type="similarity">
    <text evidence="1">Belongs to the eukaryotic/archaeal PrmC-related family.</text>
</comment>
<keyword evidence="2 8" id="KW-0489">Methyltransferase</keyword>
<dbReference type="GO" id="GO:0032259">
    <property type="term" value="P:methylation"/>
    <property type="evidence" value="ECO:0007669"/>
    <property type="project" value="UniProtKB-KW"/>
</dbReference>
<sequence length="499" mass="53800">MACKDVLVTRRLVSIAPALRRALVRNRFDTDTLLDALGPEVHAALGRNEPVPVRLASRSHGDLGVLIRLFLLADDVPRADAVRALAPLEVTDATDAGLLEPGADGAVRAALDLRPVDLGHGTRWIFSDLDGALRPHTTTKDHVLGVGHASLSLLRATPTTRTTSLLDLGTGSGIQALHGADCADTVTGTDLNERAIDLARATAAVNQVEIELLTGSWFDPVDGRTFARIVANPPFVVGDPRVRHTYRDSGLDLDGASELVVRQALDHLAPGGTAVLLASWVHVAGEDWRARIASWLPAHGVDAWVVQRDVADPALYVGTWMRDGGLDPRDPQSAERATDWLTHLADSNVEGVGFGFVYLRRTDAATDLLAEDLTHGFDDPLGDEALAYFERLAWLREHDVLSCRFGVDPHTALERVYLPGAEGWDQKAVRVHRGNGPRWQHDIDDLVAALLAGMSGPSMVLEELIELLALAHGEDVTELTESAVPLVHSLVRHGLVLPA</sequence>
<feature type="domain" description="DUF7059" evidence="6">
    <location>
        <begin position="26"/>
        <end position="110"/>
    </location>
</feature>
<dbReference type="PANTHER" id="PTHR45875">
    <property type="entry name" value="METHYLTRANSFERASE N6AMT1"/>
    <property type="match status" value="1"/>
</dbReference>
<evidence type="ECO:0000259" key="6">
    <source>
        <dbReference type="Pfam" id="PF23186"/>
    </source>
</evidence>
<keyword evidence="4" id="KW-0949">S-adenosyl-L-methionine</keyword>
<dbReference type="SUPFAM" id="SSF53335">
    <property type="entry name" value="S-adenosyl-L-methionine-dependent methyltransferases"/>
    <property type="match status" value="1"/>
</dbReference>
<evidence type="ECO:0000313" key="8">
    <source>
        <dbReference type="EMBL" id="SDI70498.1"/>
    </source>
</evidence>
<evidence type="ECO:0000256" key="4">
    <source>
        <dbReference type="ARBA" id="ARBA00022691"/>
    </source>
</evidence>
<dbReference type="InterPro" id="IPR002052">
    <property type="entry name" value="DNA_methylase_N6_adenine_CS"/>
</dbReference>
<name>A0A1G8MR20_9NOCA</name>